<proteinExistence type="predicted"/>
<evidence type="ECO:0000313" key="2">
    <source>
        <dbReference type="EMBL" id="CAE0555623.1"/>
    </source>
</evidence>
<dbReference type="InterPro" id="IPR036249">
    <property type="entry name" value="Thioredoxin-like_sf"/>
</dbReference>
<evidence type="ECO:0000259" key="1">
    <source>
        <dbReference type="PROSITE" id="PS51352"/>
    </source>
</evidence>
<organism evidence="2">
    <name type="scientific">Emiliania huxleyi</name>
    <name type="common">Coccolithophore</name>
    <name type="synonym">Pontosphaera huxleyi</name>
    <dbReference type="NCBI Taxonomy" id="2903"/>
    <lineage>
        <taxon>Eukaryota</taxon>
        <taxon>Haptista</taxon>
        <taxon>Haptophyta</taxon>
        <taxon>Prymnesiophyceae</taxon>
        <taxon>Isochrysidales</taxon>
        <taxon>Noelaerhabdaceae</taxon>
        <taxon>Emiliania</taxon>
    </lineage>
</organism>
<dbReference type="Gene3D" id="3.40.30.10">
    <property type="entry name" value="Glutaredoxin"/>
    <property type="match status" value="1"/>
</dbReference>
<dbReference type="PROSITE" id="PS51352">
    <property type="entry name" value="THIOREDOXIN_2"/>
    <property type="match status" value="1"/>
</dbReference>
<dbReference type="AlphaFoldDB" id="A0A6U8RSW8"/>
<dbReference type="CDD" id="cd02947">
    <property type="entry name" value="TRX_family"/>
    <property type="match status" value="1"/>
</dbReference>
<feature type="domain" description="Thioredoxin" evidence="1">
    <location>
        <begin position="46"/>
        <end position="178"/>
    </location>
</feature>
<gene>
    <name evidence="2" type="ORF">EHUX00137_LOCUS21345</name>
</gene>
<accession>A0A6U8RSW8</accession>
<reference evidence="2" key="1">
    <citation type="submission" date="2021-01" db="EMBL/GenBank/DDBJ databases">
        <authorList>
            <person name="Corre E."/>
            <person name="Pelletier E."/>
            <person name="Niang G."/>
            <person name="Scheremetjew M."/>
            <person name="Finn R."/>
            <person name="Kale V."/>
            <person name="Holt S."/>
            <person name="Cochrane G."/>
            <person name="Meng A."/>
            <person name="Brown T."/>
            <person name="Cohen L."/>
        </authorList>
    </citation>
    <scope>NUCLEOTIDE SEQUENCE</scope>
    <source>
        <strain evidence="2">379</strain>
    </source>
</reference>
<protein>
    <recommendedName>
        <fullName evidence="1">Thioredoxin domain-containing protein</fullName>
    </recommendedName>
</protein>
<dbReference type="Pfam" id="PF00085">
    <property type="entry name" value="Thioredoxin"/>
    <property type="match status" value="1"/>
</dbReference>
<dbReference type="EMBL" id="HBIR01027659">
    <property type="protein sequence ID" value="CAE0555623.1"/>
    <property type="molecule type" value="Transcribed_RNA"/>
</dbReference>
<dbReference type="SUPFAM" id="SSF52833">
    <property type="entry name" value="Thioredoxin-like"/>
    <property type="match status" value="1"/>
</dbReference>
<name>A0A6U8RSW8_EMIHU</name>
<sequence>MARRATPGATIRTRPGLRQWGTPVVTLSLLLGLASASAFTVKRPLQPRASHASALMSTASHGTTSLVRPLPSPEELRAAVTASACEGGISVVLFGSKQCAACRALLPRTRRLAAARRDVRFFSLESSKTTAEAFQFHEITAVPTFIVFDGAGAILETRAGLALSDWPDFRSTIESLADSCDTWAA</sequence>
<dbReference type="InterPro" id="IPR013766">
    <property type="entry name" value="Thioredoxin_domain"/>
</dbReference>